<keyword evidence="3 5" id="KW-1133">Transmembrane helix</keyword>
<evidence type="ECO:0000256" key="3">
    <source>
        <dbReference type="ARBA" id="ARBA00022989"/>
    </source>
</evidence>
<feature type="transmembrane region" description="Helical" evidence="5">
    <location>
        <begin position="12"/>
        <end position="34"/>
    </location>
</feature>
<name>A0A1X7BUF9_9RHOB</name>
<evidence type="ECO:0000256" key="1">
    <source>
        <dbReference type="ARBA" id="ARBA00004141"/>
    </source>
</evidence>
<proteinExistence type="predicted"/>
<feature type="domain" description="O-antigen ligase-related" evidence="6">
    <location>
        <begin position="186"/>
        <end position="336"/>
    </location>
</feature>
<gene>
    <name evidence="7" type="ORF">ROA7745_02691</name>
</gene>
<dbReference type="RefSeq" id="WP_085800812.1">
    <property type="nucleotide sequence ID" value="NZ_FWXB01000010.1"/>
</dbReference>
<feature type="transmembrane region" description="Helical" evidence="5">
    <location>
        <begin position="90"/>
        <end position="109"/>
    </location>
</feature>
<dbReference type="PANTHER" id="PTHR37422">
    <property type="entry name" value="TEICHURONIC ACID BIOSYNTHESIS PROTEIN TUAE"/>
    <property type="match status" value="1"/>
</dbReference>
<reference evidence="7 8" key="1">
    <citation type="submission" date="2017-03" db="EMBL/GenBank/DDBJ databases">
        <authorList>
            <person name="Afonso C.L."/>
            <person name="Miller P.J."/>
            <person name="Scott M.A."/>
            <person name="Spackman E."/>
            <person name="Goraichik I."/>
            <person name="Dimitrov K.M."/>
            <person name="Suarez D.L."/>
            <person name="Swayne D.E."/>
        </authorList>
    </citation>
    <scope>NUCLEOTIDE SEQUENCE [LARGE SCALE GENOMIC DNA]</scope>
    <source>
        <strain evidence="7 8">CECT 7745</strain>
    </source>
</reference>
<evidence type="ECO:0000256" key="5">
    <source>
        <dbReference type="SAM" id="Phobius"/>
    </source>
</evidence>
<dbReference type="GO" id="GO:0016020">
    <property type="term" value="C:membrane"/>
    <property type="evidence" value="ECO:0007669"/>
    <property type="project" value="UniProtKB-SubCell"/>
</dbReference>
<dbReference type="PANTHER" id="PTHR37422:SF17">
    <property type="entry name" value="O-ANTIGEN LIGASE"/>
    <property type="match status" value="1"/>
</dbReference>
<keyword evidence="2 5" id="KW-0812">Transmembrane</keyword>
<keyword evidence="8" id="KW-1185">Reference proteome</keyword>
<sequence>MSEFRISLAPRATHIITISPGLVLSVLALAALVFVPVLETGGALGFLVFGCLLILRQPVVSAMLCVRYWYVLALPIFCLVSFFWSQFPEVSLRFGLQLLVTTMIAVVIASQITPRAFCRTLFALFSVAIAISFLSGNVRADTGALLGIYGSKNAMANAAAVFIVIAAAQVLDHRADLRFRQLAVLGVVAGTMILMLAQSISALLVVPPALLILVSLMLLHRLTPGQRLVAICVTAMLGTLGAILAGMYFDLLLAKLLDVTDKDATLTGRTDLWRVALDLIRERPLFGVGYQAFWVRENAPAESLWFMFGIDSRSGFNFHNTYLSNAVEIGIVGVMIQMFLLYGAALLTGVSAFRRQDADASLLFALVMMVVIISFVEVPVFFQFSLRTVIVICAFVFALRALRHPGVRPAAQIRPTAPRA</sequence>
<evidence type="ECO:0000259" key="6">
    <source>
        <dbReference type="Pfam" id="PF04932"/>
    </source>
</evidence>
<feature type="transmembrane region" description="Helical" evidence="5">
    <location>
        <begin position="360"/>
        <end position="378"/>
    </location>
</feature>
<feature type="transmembrane region" description="Helical" evidence="5">
    <location>
        <begin position="329"/>
        <end position="353"/>
    </location>
</feature>
<dbReference type="Pfam" id="PF04932">
    <property type="entry name" value="Wzy_C"/>
    <property type="match status" value="1"/>
</dbReference>
<dbReference type="EMBL" id="FWXB01000010">
    <property type="protein sequence ID" value="SMC12859.1"/>
    <property type="molecule type" value="Genomic_DNA"/>
</dbReference>
<dbReference type="OrthoDB" id="4391260at2"/>
<keyword evidence="7" id="KW-0436">Ligase</keyword>
<dbReference type="Proteomes" id="UP000193224">
    <property type="component" value="Unassembled WGS sequence"/>
</dbReference>
<keyword evidence="4 5" id="KW-0472">Membrane</keyword>
<feature type="transmembrane region" description="Helical" evidence="5">
    <location>
        <begin position="154"/>
        <end position="172"/>
    </location>
</feature>
<dbReference type="InterPro" id="IPR007016">
    <property type="entry name" value="O-antigen_ligase-rel_domated"/>
</dbReference>
<organism evidence="7 8">
    <name type="scientific">Roseovarius aestuarii</name>
    <dbReference type="NCBI Taxonomy" id="475083"/>
    <lineage>
        <taxon>Bacteria</taxon>
        <taxon>Pseudomonadati</taxon>
        <taxon>Pseudomonadota</taxon>
        <taxon>Alphaproteobacteria</taxon>
        <taxon>Rhodobacterales</taxon>
        <taxon>Roseobacteraceae</taxon>
        <taxon>Roseovarius</taxon>
    </lineage>
</organism>
<feature type="transmembrane region" description="Helical" evidence="5">
    <location>
        <begin position="68"/>
        <end position="84"/>
    </location>
</feature>
<protein>
    <submittedName>
        <fullName evidence="7">O-Antigen ligase</fullName>
    </submittedName>
</protein>
<dbReference type="AlphaFoldDB" id="A0A1X7BUF9"/>
<dbReference type="GO" id="GO:0016874">
    <property type="term" value="F:ligase activity"/>
    <property type="evidence" value="ECO:0007669"/>
    <property type="project" value="UniProtKB-KW"/>
</dbReference>
<accession>A0A1X7BUF9</accession>
<dbReference type="InterPro" id="IPR051533">
    <property type="entry name" value="WaaL-like"/>
</dbReference>
<evidence type="ECO:0000256" key="2">
    <source>
        <dbReference type="ARBA" id="ARBA00022692"/>
    </source>
</evidence>
<feature type="transmembrane region" description="Helical" evidence="5">
    <location>
        <begin position="384"/>
        <end position="402"/>
    </location>
</feature>
<feature type="transmembrane region" description="Helical" evidence="5">
    <location>
        <begin position="179"/>
        <end position="196"/>
    </location>
</feature>
<evidence type="ECO:0000313" key="8">
    <source>
        <dbReference type="Proteomes" id="UP000193224"/>
    </source>
</evidence>
<feature type="transmembrane region" description="Helical" evidence="5">
    <location>
        <begin position="40"/>
        <end position="56"/>
    </location>
</feature>
<feature type="transmembrane region" description="Helical" evidence="5">
    <location>
        <begin position="116"/>
        <end position="134"/>
    </location>
</feature>
<evidence type="ECO:0000313" key="7">
    <source>
        <dbReference type="EMBL" id="SMC12859.1"/>
    </source>
</evidence>
<evidence type="ECO:0000256" key="4">
    <source>
        <dbReference type="ARBA" id="ARBA00023136"/>
    </source>
</evidence>
<comment type="subcellular location">
    <subcellularLocation>
        <location evidence="1">Membrane</location>
        <topology evidence="1">Multi-pass membrane protein</topology>
    </subcellularLocation>
</comment>
<feature type="transmembrane region" description="Helical" evidence="5">
    <location>
        <begin position="228"/>
        <end position="249"/>
    </location>
</feature>